<feature type="compositionally biased region" description="Polar residues" evidence="7">
    <location>
        <begin position="463"/>
        <end position="472"/>
    </location>
</feature>
<protein>
    <submittedName>
        <fullName evidence="10">Uncharacterized protein</fullName>
    </submittedName>
</protein>
<dbReference type="EMBL" id="CM026431">
    <property type="protein sequence ID" value="KAG0559104.1"/>
    <property type="molecule type" value="Genomic_DNA"/>
</dbReference>
<comment type="subcellular location">
    <subcellularLocation>
        <location evidence="1">Nucleus</location>
    </subcellularLocation>
</comment>
<evidence type="ECO:0000256" key="7">
    <source>
        <dbReference type="SAM" id="MobiDB-lite"/>
    </source>
</evidence>
<evidence type="ECO:0000256" key="2">
    <source>
        <dbReference type="ARBA" id="ARBA00022737"/>
    </source>
</evidence>
<dbReference type="AlphaFoldDB" id="A0A8T0GJD6"/>
<dbReference type="PANTHER" id="PTHR47997">
    <property type="entry name" value="MYB DOMAIN PROTEIN 55"/>
    <property type="match status" value="1"/>
</dbReference>
<evidence type="ECO:0000256" key="5">
    <source>
        <dbReference type="ARBA" id="ARBA00023163"/>
    </source>
</evidence>
<dbReference type="EMBL" id="CM026431">
    <property type="protein sequence ID" value="KAG0559108.1"/>
    <property type="molecule type" value="Genomic_DNA"/>
</dbReference>
<dbReference type="InterPro" id="IPR051953">
    <property type="entry name" value="Plant_SW-associated_TFs"/>
</dbReference>
<feature type="region of interest" description="Disordered" evidence="7">
    <location>
        <begin position="448"/>
        <end position="472"/>
    </location>
</feature>
<dbReference type="EMBL" id="CM026431">
    <property type="protein sequence ID" value="KAG0559106.1"/>
    <property type="molecule type" value="Genomic_DNA"/>
</dbReference>
<evidence type="ECO:0000256" key="4">
    <source>
        <dbReference type="ARBA" id="ARBA00023125"/>
    </source>
</evidence>
<feature type="compositionally biased region" description="Low complexity" evidence="7">
    <location>
        <begin position="133"/>
        <end position="151"/>
    </location>
</feature>
<keyword evidence="6" id="KW-0539">Nucleus</keyword>
<dbReference type="PROSITE" id="PS51294">
    <property type="entry name" value="HTH_MYB"/>
    <property type="match status" value="2"/>
</dbReference>
<dbReference type="CDD" id="cd00167">
    <property type="entry name" value="SANT"/>
    <property type="match status" value="2"/>
</dbReference>
<dbReference type="PROSITE" id="PS50090">
    <property type="entry name" value="MYB_LIKE"/>
    <property type="match status" value="2"/>
</dbReference>
<keyword evidence="4" id="KW-0238">DNA-binding</keyword>
<dbReference type="EMBL" id="CM026431">
    <property type="protein sequence ID" value="KAG0559112.1"/>
    <property type="molecule type" value="Genomic_DNA"/>
</dbReference>
<organism evidence="10 11">
    <name type="scientific">Ceratodon purpureus</name>
    <name type="common">Fire moss</name>
    <name type="synonym">Dicranum purpureum</name>
    <dbReference type="NCBI Taxonomy" id="3225"/>
    <lineage>
        <taxon>Eukaryota</taxon>
        <taxon>Viridiplantae</taxon>
        <taxon>Streptophyta</taxon>
        <taxon>Embryophyta</taxon>
        <taxon>Bryophyta</taxon>
        <taxon>Bryophytina</taxon>
        <taxon>Bryopsida</taxon>
        <taxon>Dicranidae</taxon>
        <taxon>Pseudoditrichales</taxon>
        <taxon>Ditrichaceae</taxon>
        <taxon>Ceratodon</taxon>
    </lineage>
</organism>
<feature type="domain" description="HTH myb-type" evidence="9">
    <location>
        <begin position="9"/>
        <end position="65"/>
    </location>
</feature>
<dbReference type="SUPFAM" id="SSF46689">
    <property type="entry name" value="Homeodomain-like"/>
    <property type="match status" value="1"/>
</dbReference>
<evidence type="ECO:0000259" key="9">
    <source>
        <dbReference type="PROSITE" id="PS51294"/>
    </source>
</evidence>
<dbReference type="FunFam" id="1.10.10.60:FF:000047">
    <property type="entry name" value="Myb transcription factor"/>
    <property type="match status" value="1"/>
</dbReference>
<keyword evidence="11" id="KW-1185">Reference proteome</keyword>
<keyword evidence="5" id="KW-0804">Transcription</keyword>
<dbReference type="GO" id="GO:0003677">
    <property type="term" value="F:DNA binding"/>
    <property type="evidence" value="ECO:0007669"/>
    <property type="project" value="UniProtKB-KW"/>
</dbReference>
<keyword evidence="3" id="KW-0805">Transcription regulation</keyword>
<evidence type="ECO:0000256" key="1">
    <source>
        <dbReference type="ARBA" id="ARBA00004123"/>
    </source>
</evidence>
<evidence type="ECO:0000259" key="8">
    <source>
        <dbReference type="PROSITE" id="PS50090"/>
    </source>
</evidence>
<dbReference type="FunFam" id="1.10.10.60:FF:000140">
    <property type="entry name" value="Myb transcription factor"/>
    <property type="match status" value="1"/>
</dbReference>
<feature type="domain" description="HTH myb-type" evidence="9">
    <location>
        <begin position="66"/>
        <end position="116"/>
    </location>
</feature>
<dbReference type="PANTHER" id="PTHR47997:SF75">
    <property type="entry name" value="MYB DOMAIN PROTEIN 55"/>
    <property type="match status" value="1"/>
</dbReference>
<comment type="caution">
    <text evidence="10">The sequence shown here is derived from an EMBL/GenBank/DDBJ whole genome shotgun (WGS) entry which is preliminary data.</text>
</comment>
<keyword evidence="2" id="KW-0677">Repeat</keyword>
<evidence type="ECO:0000313" key="10">
    <source>
        <dbReference type="EMBL" id="KAG0559110.1"/>
    </source>
</evidence>
<dbReference type="OrthoDB" id="2143914at2759"/>
<gene>
    <name evidence="10" type="ORF">KC19_10G079800</name>
</gene>
<dbReference type="InterPro" id="IPR017930">
    <property type="entry name" value="Myb_dom"/>
</dbReference>
<evidence type="ECO:0000313" key="11">
    <source>
        <dbReference type="Proteomes" id="UP000822688"/>
    </source>
</evidence>
<sequence length="630" mass="69158">MGRHSCSHKQKLKKGLWSPDEDEKLVRYITKHGHGCWSAVPKQAGLQRCGKSCRLRWINYLRPDLKRGVFSSAEENLIIDLHAVLGNRWSQIATQLPGRTDNEIKNFWNSCIKKKLRNIGIDPNTHKLVNRDSNMNPESSSSMSPTESPLKSSSIMSISPLAALLPSQSGGLVRFSSNEFKPQAPRMFPSGYMEEGLYNPTRSPLSGPSVTLSDHRKFLDHQFRRGNATSNCFSPFPLSTDNLLERLRMSGEHTAGMQLPPKVPPLSPQNDDFDGASMNTCSFNPLSGAENDIHQGVNVKPEPATVVPAAFNPVFWLSQGAMSSSDHEAQGHVQSNGALQEMLQQSQQFINSSGTNQNGSVSQEEIIPEIEMRLGPFGTGLHSGFGSVDRGDLSSMTASFHLGNHDLHSGSSQICPPPEDVSMHMEKCHRSLRSDPFKVCHMEGEKTLNNWDQGSSAGSSSSNTTEITNPGSSMFETTLIWGGLVESKDSDADQETQIMARSAVVNGMNQSISNIQTCSDHSVGFSSGQSDGDTVMKWCSDHELIQTEQPSPTAAGAFLDQVHQQSPDDHQINQVKSPQMAQVEQSFSNPRDSMNWQIHQGGQDMYDPPEGLIAPMSPELQRMAAVLDQM</sequence>
<reference evidence="10" key="1">
    <citation type="submission" date="2020-06" db="EMBL/GenBank/DDBJ databases">
        <title>WGS assembly of Ceratodon purpureus strain R40.</title>
        <authorList>
            <person name="Carey S.B."/>
            <person name="Jenkins J."/>
            <person name="Shu S."/>
            <person name="Lovell J.T."/>
            <person name="Sreedasyam A."/>
            <person name="Maumus F."/>
            <person name="Tiley G.P."/>
            <person name="Fernandez-Pozo N."/>
            <person name="Barry K."/>
            <person name="Chen C."/>
            <person name="Wang M."/>
            <person name="Lipzen A."/>
            <person name="Daum C."/>
            <person name="Saski C.A."/>
            <person name="Payton A.C."/>
            <person name="Mcbreen J.C."/>
            <person name="Conrad R.E."/>
            <person name="Kollar L.M."/>
            <person name="Olsson S."/>
            <person name="Huttunen S."/>
            <person name="Landis J.B."/>
            <person name="Wickett N.J."/>
            <person name="Johnson M.G."/>
            <person name="Rensing S.A."/>
            <person name="Grimwood J."/>
            <person name="Schmutz J."/>
            <person name="Mcdaniel S.F."/>
        </authorList>
    </citation>
    <scope>NUCLEOTIDE SEQUENCE</scope>
    <source>
        <strain evidence="10">R40</strain>
    </source>
</reference>
<dbReference type="Proteomes" id="UP000822688">
    <property type="component" value="Chromosome 10"/>
</dbReference>
<evidence type="ECO:0000256" key="3">
    <source>
        <dbReference type="ARBA" id="ARBA00023015"/>
    </source>
</evidence>
<dbReference type="SMART" id="SM00717">
    <property type="entry name" value="SANT"/>
    <property type="match status" value="2"/>
</dbReference>
<dbReference type="Pfam" id="PF00249">
    <property type="entry name" value="Myb_DNA-binding"/>
    <property type="match status" value="2"/>
</dbReference>
<accession>A0A8T0GJD6</accession>
<dbReference type="InterPro" id="IPR009057">
    <property type="entry name" value="Homeodomain-like_sf"/>
</dbReference>
<name>A0A8T0GJD6_CERPU</name>
<proteinExistence type="predicted"/>
<dbReference type="GO" id="GO:0005634">
    <property type="term" value="C:nucleus"/>
    <property type="evidence" value="ECO:0007669"/>
    <property type="project" value="UniProtKB-SubCell"/>
</dbReference>
<dbReference type="EMBL" id="CM026431">
    <property type="protein sequence ID" value="KAG0559110.1"/>
    <property type="molecule type" value="Genomic_DNA"/>
</dbReference>
<feature type="region of interest" description="Disordered" evidence="7">
    <location>
        <begin position="123"/>
        <end position="151"/>
    </location>
</feature>
<dbReference type="Gene3D" id="1.10.10.60">
    <property type="entry name" value="Homeodomain-like"/>
    <property type="match status" value="2"/>
</dbReference>
<dbReference type="InterPro" id="IPR001005">
    <property type="entry name" value="SANT/Myb"/>
</dbReference>
<feature type="domain" description="Myb-like" evidence="8">
    <location>
        <begin position="62"/>
        <end position="112"/>
    </location>
</feature>
<feature type="domain" description="Myb-like" evidence="8">
    <location>
        <begin position="9"/>
        <end position="61"/>
    </location>
</feature>
<evidence type="ECO:0000256" key="6">
    <source>
        <dbReference type="ARBA" id="ARBA00023242"/>
    </source>
</evidence>